<feature type="compositionally biased region" description="Polar residues" evidence="1">
    <location>
        <begin position="271"/>
        <end position="285"/>
    </location>
</feature>
<evidence type="ECO:0000313" key="2">
    <source>
        <dbReference type="EMBL" id="KAD1722741.1"/>
    </source>
</evidence>
<gene>
    <name evidence="2" type="ORF">E3N88_42394</name>
</gene>
<proteinExistence type="predicted"/>
<feature type="region of interest" description="Disordered" evidence="1">
    <location>
        <begin position="23"/>
        <end position="65"/>
    </location>
</feature>
<name>A0A5N6LI09_9ASTR</name>
<evidence type="ECO:0000313" key="3">
    <source>
        <dbReference type="Proteomes" id="UP000326396"/>
    </source>
</evidence>
<accession>A0A5N6LI09</accession>
<keyword evidence="3" id="KW-1185">Reference proteome</keyword>
<dbReference type="OrthoDB" id="1884080at2759"/>
<organism evidence="2 3">
    <name type="scientific">Mikania micrantha</name>
    <name type="common">bitter vine</name>
    <dbReference type="NCBI Taxonomy" id="192012"/>
    <lineage>
        <taxon>Eukaryota</taxon>
        <taxon>Viridiplantae</taxon>
        <taxon>Streptophyta</taxon>
        <taxon>Embryophyta</taxon>
        <taxon>Tracheophyta</taxon>
        <taxon>Spermatophyta</taxon>
        <taxon>Magnoliopsida</taxon>
        <taxon>eudicotyledons</taxon>
        <taxon>Gunneridae</taxon>
        <taxon>Pentapetalae</taxon>
        <taxon>asterids</taxon>
        <taxon>campanulids</taxon>
        <taxon>Asterales</taxon>
        <taxon>Asteraceae</taxon>
        <taxon>Asteroideae</taxon>
        <taxon>Heliantheae alliance</taxon>
        <taxon>Eupatorieae</taxon>
        <taxon>Mikania</taxon>
    </lineage>
</organism>
<protein>
    <submittedName>
        <fullName evidence="2">Uncharacterized protein</fullName>
    </submittedName>
</protein>
<feature type="region of interest" description="Disordered" evidence="1">
    <location>
        <begin position="271"/>
        <end position="296"/>
    </location>
</feature>
<dbReference type="AlphaFoldDB" id="A0A5N6LI09"/>
<reference evidence="2 3" key="1">
    <citation type="submission" date="2019-05" db="EMBL/GenBank/DDBJ databases">
        <title>Mikania micrantha, genome provides insights into the molecular mechanism of rapid growth.</title>
        <authorList>
            <person name="Liu B."/>
        </authorList>
    </citation>
    <scope>NUCLEOTIDE SEQUENCE [LARGE SCALE GENOMIC DNA]</scope>
    <source>
        <strain evidence="2">NLD-2019</strain>
        <tissue evidence="2">Leaf</tissue>
    </source>
</reference>
<sequence length="324" mass="36671">MKHLQNQETFSFSTSSKTGIFSGAEDGDVDGHNHNKGRFSGHHRNDYFEISLPPPSSPSTTKTDHSYSKEDELEFCFSFNSSSTLVDFPTNPIPASSNHPFHHDRPPTPTSVASQLVNVDKKHNHSNKINKPVHYKRMFQSRSSPRCHQGLVSPYIFLPSRSSTRLGGIRKLMVKLSSIKSMLRSSSLNASRRLQPAKVKIKVNKKSTSVDHKQTDCGHMIWKSSDNNDILANTHSQRRNHRERSSRIMNFNGFIKMLGLIMRNVKTTRIPKQTDSKSCPVSIKSSPMHDPNTGNDCDERRNSFYLRDHSIQAAIAHCKKSFGR</sequence>
<comment type="caution">
    <text evidence="2">The sequence shown here is derived from an EMBL/GenBank/DDBJ whole genome shotgun (WGS) entry which is preliminary data.</text>
</comment>
<dbReference type="Proteomes" id="UP000326396">
    <property type="component" value="Unassembled WGS sequence"/>
</dbReference>
<evidence type="ECO:0000256" key="1">
    <source>
        <dbReference type="SAM" id="MobiDB-lite"/>
    </source>
</evidence>
<dbReference type="EMBL" id="SZYD01000547">
    <property type="protein sequence ID" value="KAD1722741.1"/>
    <property type="molecule type" value="Genomic_DNA"/>
</dbReference>